<dbReference type="EMBL" id="BMAU01021338">
    <property type="protein sequence ID" value="GFY16158.1"/>
    <property type="molecule type" value="Genomic_DNA"/>
</dbReference>
<keyword evidence="3" id="KW-1185">Reference proteome</keyword>
<dbReference type="AlphaFoldDB" id="A0A8X6T0I4"/>
<evidence type="ECO:0000313" key="3">
    <source>
        <dbReference type="Proteomes" id="UP000887159"/>
    </source>
</evidence>
<proteinExistence type="predicted"/>
<protein>
    <submittedName>
        <fullName evidence="2">Uncharacterized protein</fullName>
    </submittedName>
</protein>
<dbReference type="Proteomes" id="UP000887159">
    <property type="component" value="Unassembled WGS sequence"/>
</dbReference>
<keyword evidence="1" id="KW-1133">Transmembrane helix</keyword>
<keyword evidence="1" id="KW-0472">Membrane</keyword>
<evidence type="ECO:0000313" key="2">
    <source>
        <dbReference type="EMBL" id="GFY16158.1"/>
    </source>
</evidence>
<organism evidence="2 3">
    <name type="scientific">Trichonephila clavipes</name>
    <name type="common">Golden silk orbweaver</name>
    <name type="synonym">Nephila clavipes</name>
    <dbReference type="NCBI Taxonomy" id="2585209"/>
    <lineage>
        <taxon>Eukaryota</taxon>
        <taxon>Metazoa</taxon>
        <taxon>Ecdysozoa</taxon>
        <taxon>Arthropoda</taxon>
        <taxon>Chelicerata</taxon>
        <taxon>Arachnida</taxon>
        <taxon>Araneae</taxon>
        <taxon>Araneomorphae</taxon>
        <taxon>Entelegynae</taxon>
        <taxon>Araneoidea</taxon>
        <taxon>Nephilidae</taxon>
        <taxon>Trichonephila</taxon>
    </lineage>
</organism>
<evidence type="ECO:0000256" key="1">
    <source>
        <dbReference type="SAM" id="Phobius"/>
    </source>
</evidence>
<reference evidence="2" key="1">
    <citation type="submission" date="2020-08" db="EMBL/GenBank/DDBJ databases">
        <title>Multicomponent nature underlies the extraordinary mechanical properties of spider dragline silk.</title>
        <authorList>
            <person name="Kono N."/>
            <person name="Nakamura H."/>
            <person name="Mori M."/>
            <person name="Yoshida Y."/>
            <person name="Ohtoshi R."/>
            <person name="Malay A.D."/>
            <person name="Moran D.A.P."/>
            <person name="Tomita M."/>
            <person name="Numata K."/>
            <person name="Arakawa K."/>
        </authorList>
    </citation>
    <scope>NUCLEOTIDE SEQUENCE</scope>
</reference>
<sequence>MACPAWHFLDVRDLHWTVIPGRGYLGLLYLYFREETGDGIALFIHCFGSGVGLFWFLCSDPCRERFLQILALFKSFLSLDPFDPTLRFNLGSSHPALPLLDLRPLLSSLEVFLYPLNFPRCDLLDLLLDIYPSYSVST</sequence>
<gene>
    <name evidence="2" type="ORF">TNCV_2348031</name>
</gene>
<keyword evidence="1" id="KW-0812">Transmembrane</keyword>
<comment type="caution">
    <text evidence="2">The sequence shown here is derived from an EMBL/GenBank/DDBJ whole genome shotgun (WGS) entry which is preliminary data.</text>
</comment>
<feature type="transmembrane region" description="Helical" evidence="1">
    <location>
        <begin position="39"/>
        <end position="57"/>
    </location>
</feature>
<accession>A0A8X6T0I4</accession>
<name>A0A8X6T0I4_TRICX</name>